<dbReference type="Pfam" id="PF22893">
    <property type="entry name" value="ULD_2"/>
    <property type="match status" value="1"/>
</dbReference>
<comment type="caution">
    <text evidence="3">The sequence shown here is derived from an EMBL/GenBank/DDBJ whole genome shotgun (WGS) entry which is preliminary data.</text>
</comment>
<evidence type="ECO:0000256" key="1">
    <source>
        <dbReference type="SAM" id="MobiDB-lite"/>
    </source>
</evidence>
<dbReference type="Proteomes" id="UP000623467">
    <property type="component" value="Unassembled WGS sequence"/>
</dbReference>
<evidence type="ECO:0000313" key="4">
    <source>
        <dbReference type="Proteomes" id="UP000623467"/>
    </source>
</evidence>
<dbReference type="OrthoDB" id="3039023at2759"/>
<gene>
    <name evidence="3" type="ORF">MSAN_01970100</name>
</gene>
<feature type="compositionally biased region" description="Basic and acidic residues" evidence="1">
    <location>
        <begin position="1"/>
        <end position="19"/>
    </location>
</feature>
<evidence type="ECO:0000313" key="3">
    <source>
        <dbReference type="EMBL" id="KAF7343500.1"/>
    </source>
</evidence>
<reference evidence="3" key="1">
    <citation type="submission" date="2020-05" db="EMBL/GenBank/DDBJ databases">
        <title>Mycena genomes resolve the evolution of fungal bioluminescence.</title>
        <authorList>
            <person name="Tsai I.J."/>
        </authorList>
    </citation>
    <scope>NUCLEOTIDE SEQUENCE</scope>
    <source>
        <strain evidence="3">160909Yilan</strain>
    </source>
</reference>
<dbReference type="EMBL" id="JACAZH010000023">
    <property type="protein sequence ID" value="KAF7343500.1"/>
    <property type="molecule type" value="Genomic_DNA"/>
</dbReference>
<sequence>MSEDTGVRRSRQFERRMPDSDYDGPAGPSPRLMAAGRHAPRATSTAVHHEAAFVQRILQGAIPITMYGGIGGNGGNGTGHGRGGAGGVGGAPRLIENFSGQVIIQYSGDDGQVNPGIGRIMEGMATIRDGVAEVCEQIQLFVEAWLRKLQTQLLAVSNHVPRGVSDHDFRVIDPVGSSFSVTLAYCRDYSILHDILTSYLRHRTGGRYIERGEYNLMTDGGGFIMPETFAQTIKAGITLEISIQRRVQTRNDVTRNPSCPHCHRPQATPAEHGWFKCVDPMCAKNVSDRWARVRPPTSNAPK</sequence>
<proteinExistence type="predicted"/>
<feature type="domain" description="Ubiquitin-like" evidence="2">
    <location>
        <begin position="169"/>
        <end position="245"/>
    </location>
</feature>
<name>A0A8H6XKV4_9AGAR</name>
<dbReference type="InterPro" id="IPR054464">
    <property type="entry name" value="ULD_fung"/>
</dbReference>
<accession>A0A8H6XKV4</accession>
<organism evidence="3 4">
    <name type="scientific">Mycena sanguinolenta</name>
    <dbReference type="NCBI Taxonomy" id="230812"/>
    <lineage>
        <taxon>Eukaryota</taxon>
        <taxon>Fungi</taxon>
        <taxon>Dikarya</taxon>
        <taxon>Basidiomycota</taxon>
        <taxon>Agaricomycotina</taxon>
        <taxon>Agaricomycetes</taxon>
        <taxon>Agaricomycetidae</taxon>
        <taxon>Agaricales</taxon>
        <taxon>Marasmiineae</taxon>
        <taxon>Mycenaceae</taxon>
        <taxon>Mycena</taxon>
    </lineage>
</organism>
<feature type="region of interest" description="Disordered" evidence="1">
    <location>
        <begin position="1"/>
        <end position="41"/>
    </location>
</feature>
<protein>
    <submittedName>
        <fullName evidence="3">ARID domain-containing protein</fullName>
    </submittedName>
</protein>
<keyword evidence="4" id="KW-1185">Reference proteome</keyword>
<dbReference type="AlphaFoldDB" id="A0A8H6XKV4"/>
<evidence type="ECO:0000259" key="2">
    <source>
        <dbReference type="Pfam" id="PF22893"/>
    </source>
</evidence>